<dbReference type="PROSITE" id="PS50043">
    <property type="entry name" value="HTH_LUXR_2"/>
    <property type="match status" value="1"/>
</dbReference>
<comment type="caution">
    <text evidence="5">The sequence shown here is derived from an EMBL/GenBank/DDBJ whole genome shotgun (WGS) entry which is preliminary data.</text>
</comment>
<dbReference type="InterPro" id="IPR000792">
    <property type="entry name" value="Tscrpt_reg_LuxR_C"/>
</dbReference>
<dbReference type="PRINTS" id="PR00038">
    <property type="entry name" value="HTHLUXR"/>
</dbReference>
<evidence type="ECO:0000256" key="2">
    <source>
        <dbReference type="ARBA" id="ARBA00023125"/>
    </source>
</evidence>
<reference evidence="6" key="1">
    <citation type="journal article" date="2019" name="Int. J. Syst. Evol. Microbiol.">
        <title>The Global Catalogue of Microorganisms (GCM) 10K type strain sequencing project: providing services to taxonomists for standard genome sequencing and annotation.</title>
        <authorList>
            <consortium name="The Broad Institute Genomics Platform"/>
            <consortium name="The Broad Institute Genome Sequencing Center for Infectious Disease"/>
            <person name="Wu L."/>
            <person name="Ma J."/>
        </authorList>
    </citation>
    <scope>NUCLEOTIDE SEQUENCE [LARGE SCALE GENOMIC DNA]</scope>
    <source>
        <strain evidence="6">JCM 31486</strain>
    </source>
</reference>
<dbReference type="Proteomes" id="UP001597045">
    <property type="component" value="Unassembled WGS sequence"/>
</dbReference>
<name>A0ABW3M595_9PSEU</name>
<feature type="domain" description="HTH luxR-type" evidence="4">
    <location>
        <begin position="1"/>
        <end position="62"/>
    </location>
</feature>
<dbReference type="InterPro" id="IPR036388">
    <property type="entry name" value="WH-like_DNA-bd_sf"/>
</dbReference>
<accession>A0ABW3M595</accession>
<evidence type="ECO:0000256" key="1">
    <source>
        <dbReference type="ARBA" id="ARBA00023015"/>
    </source>
</evidence>
<keyword evidence="2" id="KW-0238">DNA-binding</keyword>
<evidence type="ECO:0000256" key="3">
    <source>
        <dbReference type="ARBA" id="ARBA00023163"/>
    </source>
</evidence>
<keyword evidence="3" id="KW-0804">Transcription</keyword>
<dbReference type="Gene3D" id="1.10.10.10">
    <property type="entry name" value="Winged helix-like DNA-binding domain superfamily/Winged helix DNA-binding domain"/>
    <property type="match status" value="1"/>
</dbReference>
<dbReference type="PANTHER" id="PTHR44688:SF16">
    <property type="entry name" value="DNA-BINDING TRANSCRIPTIONAL ACTIVATOR DEVR_DOSR"/>
    <property type="match status" value="1"/>
</dbReference>
<dbReference type="EMBL" id="JBHTIS010000443">
    <property type="protein sequence ID" value="MFD1045885.1"/>
    <property type="molecule type" value="Genomic_DNA"/>
</dbReference>
<evidence type="ECO:0000313" key="5">
    <source>
        <dbReference type="EMBL" id="MFD1045885.1"/>
    </source>
</evidence>
<dbReference type="PANTHER" id="PTHR44688">
    <property type="entry name" value="DNA-BINDING TRANSCRIPTIONAL ACTIVATOR DEVR_DOSR"/>
    <property type="match status" value="1"/>
</dbReference>
<organism evidence="5 6">
    <name type="scientific">Kibdelosporangium lantanae</name>
    <dbReference type="NCBI Taxonomy" id="1497396"/>
    <lineage>
        <taxon>Bacteria</taxon>
        <taxon>Bacillati</taxon>
        <taxon>Actinomycetota</taxon>
        <taxon>Actinomycetes</taxon>
        <taxon>Pseudonocardiales</taxon>
        <taxon>Pseudonocardiaceae</taxon>
        <taxon>Kibdelosporangium</taxon>
    </lineage>
</organism>
<dbReference type="SUPFAM" id="SSF46894">
    <property type="entry name" value="C-terminal effector domain of the bipartite response regulators"/>
    <property type="match status" value="1"/>
</dbReference>
<dbReference type="Pfam" id="PF00196">
    <property type="entry name" value="GerE"/>
    <property type="match status" value="1"/>
</dbReference>
<dbReference type="SMART" id="SM00421">
    <property type="entry name" value="HTH_LUXR"/>
    <property type="match status" value="1"/>
</dbReference>
<evidence type="ECO:0000313" key="6">
    <source>
        <dbReference type="Proteomes" id="UP001597045"/>
    </source>
</evidence>
<proteinExistence type="predicted"/>
<protein>
    <submittedName>
        <fullName evidence="5">Response regulator transcription factor</fullName>
    </submittedName>
</protein>
<keyword evidence="1" id="KW-0805">Transcription regulation</keyword>
<dbReference type="CDD" id="cd06170">
    <property type="entry name" value="LuxR_C_like"/>
    <property type="match status" value="1"/>
</dbReference>
<evidence type="ECO:0000259" key="4">
    <source>
        <dbReference type="PROSITE" id="PS50043"/>
    </source>
</evidence>
<keyword evidence="6" id="KW-1185">Reference proteome</keyword>
<dbReference type="InterPro" id="IPR016032">
    <property type="entry name" value="Sig_transdc_resp-reg_C-effctor"/>
</dbReference>
<sequence length="69" mass="7589">MRGLTAREYEVAVAVGRGLTNRQIAAGLHVAERTAQNHVQHVLTKLGFTTRSQIATWITEITTRTDPSS</sequence>
<gene>
    <name evidence="5" type="ORF">ACFQ1S_10065</name>
</gene>